<comment type="caution">
    <text evidence="2">The sequence shown here is derived from an EMBL/GenBank/DDBJ whole genome shotgun (WGS) entry which is preliminary data.</text>
</comment>
<protein>
    <submittedName>
        <fullName evidence="2">Chitobiase/beta-hexosaminidase C-terminal domain-containing protein</fullName>
    </submittedName>
</protein>
<feature type="domain" description="GH29D-like beta-sandwich" evidence="1">
    <location>
        <begin position="128"/>
        <end position="194"/>
    </location>
</feature>
<organism evidence="2 3">
    <name type="scientific">Intestinibacter bartlettii</name>
    <dbReference type="NCBI Taxonomy" id="261299"/>
    <lineage>
        <taxon>Bacteria</taxon>
        <taxon>Bacillati</taxon>
        <taxon>Bacillota</taxon>
        <taxon>Clostridia</taxon>
        <taxon>Peptostreptococcales</taxon>
        <taxon>Peptostreptococcaceae</taxon>
        <taxon>Intestinibacter</taxon>
    </lineage>
</organism>
<evidence type="ECO:0000313" key="3">
    <source>
        <dbReference type="Proteomes" id="UP001196301"/>
    </source>
</evidence>
<keyword evidence="3" id="KW-1185">Reference proteome</keyword>
<reference evidence="2 3" key="1">
    <citation type="submission" date="2021-06" db="EMBL/GenBank/DDBJ databases">
        <authorList>
            <person name="Sun Q."/>
            <person name="Li D."/>
        </authorList>
    </citation>
    <scope>NUCLEOTIDE SEQUENCE [LARGE SCALE GENOMIC DNA]</scope>
    <source>
        <strain evidence="2 3">N19</strain>
    </source>
</reference>
<dbReference type="Pfam" id="PF13290">
    <property type="entry name" value="CHB_HEX_C_1"/>
    <property type="match status" value="1"/>
</dbReference>
<dbReference type="Proteomes" id="UP001196301">
    <property type="component" value="Unassembled WGS sequence"/>
</dbReference>
<dbReference type="EMBL" id="JAHLOQ010000002">
    <property type="protein sequence ID" value="MBU5335104.1"/>
    <property type="molecule type" value="Genomic_DNA"/>
</dbReference>
<evidence type="ECO:0000313" key="2">
    <source>
        <dbReference type="EMBL" id="MBU5335104.1"/>
    </source>
</evidence>
<evidence type="ECO:0000259" key="1">
    <source>
        <dbReference type="Pfam" id="PF13290"/>
    </source>
</evidence>
<gene>
    <name evidence="2" type="ORF">KQI20_01505</name>
</gene>
<proteinExistence type="predicted"/>
<dbReference type="InterPro" id="IPR059177">
    <property type="entry name" value="GH29D-like_dom"/>
</dbReference>
<sequence length="485" mass="55369">MRGKSNKKIFIILIALIAILGIAYKAILAPTIKSKQIQTKMQEAKKCIEANEFDKSIDLLEEVQNLDIEDEELLLEIIKVVLTIDGDDAYNFLKRYVDKVGEENVSDNIKNILNSVQNAPTPAKVDTNPGKYVSPIWVKLNKENMNVGHSYYYTTNGDEPNQNSTKYIGDIYIDKTTTIKIIGYNKDGKSTQVCTFKYVIEDSILNKLKNNIETAKRLISQTETGSDIDQISKKEKDKLQSIVNNAEKLIKNKLIRYNDAYNMNEDLKDGIVKFKNNIIKPVDKAELKAYIDKAYNLYKNSTEGNEEGQYKQAVRESLKKSIDEAENIYNKDSATQNEVDEQVSQLKSAINTFEQQKNKQTVSKVEQKILGKYIVLSNDSYGMEINKFTKDWVIAGRTESESWSKKILGRRESGNTLYYTTTDGTVTIKLIDDNTISYYGSVYKLLTAYQLLSMAYDKDPNFVCYEVFRGFGVTQADINYFYSNH</sequence>
<name>A0ABS6DTL2_9FIRM</name>
<accession>A0ABS6DTL2</accession>
<dbReference type="RefSeq" id="WP_216568266.1">
    <property type="nucleotide sequence ID" value="NZ_JAHLOQ010000002.1"/>
</dbReference>